<evidence type="ECO:0000313" key="9">
    <source>
        <dbReference type="Proteomes" id="UP000281028"/>
    </source>
</evidence>
<dbReference type="Pfam" id="PF01243">
    <property type="entry name" value="PNPOx_N"/>
    <property type="match status" value="1"/>
</dbReference>
<evidence type="ECO:0000256" key="1">
    <source>
        <dbReference type="ARBA" id="ARBA00007301"/>
    </source>
</evidence>
<comment type="caution">
    <text evidence="8">The sequence shown here is derived from an EMBL/GenBank/DDBJ whole genome shotgun (WGS) entry which is preliminary data.</text>
</comment>
<dbReference type="EC" id="1.4.3.5" evidence="8"/>
<dbReference type="PANTHER" id="PTHR10851">
    <property type="entry name" value="PYRIDOXINE-5-PHOSPHATE OXIDASE"/>
    <property type="match status" value="1"/>
</dbReference>
<proteinExistence type="inferred from homology"/>
<evidence type="ECO:0000313" key="8">
    <source>
        <dbReference type="EMBL" id="NSL87195.1"/>
    </source>
</evidence>
<dbReference type="InterPro" id="IPR019576">
    <property type="entry name" value="Pyridoxamine_oxidase_dimer_C"/>
</dbReference>
<keyword evidence="4 8" id="KW-0560">Oxidoreductase</keyword>
<feature type="binding site" evidence="5">
    <location>
        <position position="68"/>
    </location>
    <ligand>
        <name>FMN</name>
        <dbReference type="ChEBI" id="CHEBI:58210"/>
    </ligand>
</feature>
<dbReference type="EMBL" id="RIAR02000001">
    <property type="protein sequence ID" value="NSL87195.1"/>
    <property type="molecule type" value="Genomic_DNA"/>
</dbReference>
<dbReference type="GO" id="GO:0010181">
    <property type="term" value="F:FMN binding"/>
    <property type="evidence" value="ECO:0007669"/>
    <property type="project" value="InterPro"/>
</dbReference>
<dbReference type="Proteomes" id="UP000281028">
    <property type="component" value="Unassembled WGS sequence"/>
</dbReference>
<dbReference type="GO" id="GO:0004733">
    <property type="term" value="F:pyridoxamine phosphate oxidase activity"/>
    <property type="evidence" value="ECO:0007669"/>
    <property type="project" value="UniProtKB-EC"/>
</dbReference>
<gene>
    <name evidence="8" type="primary">pdxH</name>
    <name evidence="8" type="ORF">ECE50_010170</name>
</gene>
<evidence type="ECO:0000256" key="3">
    <source>
        <dbReference type="ARBA" id="ARBA00022643"/>
    </source>
</evidence>
<feature type="binding site" evidence="5">
    <location>
        <position position="69"/>
    </location>
    <ligand>
        <name>FMN</name>
        <dbReference type="ChEBI" id="CHEBI:58210"/>
    </ligand>
</feature>
<comment type="cofactor">
    <cofactor evidence="5">
        <name>FMN</name>
        <dbReference type="ChEBI" id="CHEBI:58210"/>
    </cofactor>
    <text evidence="5">Binds 1 FMN per subunit.</text>
</comment>
<feature type="domain" description="Pyridoxamine 5'-phosphate oxidase N-terminal" evidence="6">
    <location>
        <begin position="28"/>
        <end position="143"/>
    </location>
</feature>
<dbReference type="InterPro" id="IPR011576">
    <property type="entry name" value="Pyridox_Oxase_N"/>
</dbReference>
<organism evidence="8 9">
    <name type="scientific">Chitinophaga solisilvae</name>
    <dbReference type="NCBI Taxonomy" id="1233460"/>
    <lineage>
        <taxon>Bacteria</taxon>
        <taxon>Pseudomonadati</taxon>
        <taxon>Bacteroidota</taxon>
        <taxon>Chitinophagia</taxon>
        <taxon>Chitinophagales</taxon>
        <taxon>Chitinophagaceae</taxon>
        <taxon>Chitinophaga</taxon>
    </lineage>
</organism>
<sequence length="198" mass="22947">MVQELNIQEILARFNHALEQEILMRKVKLPYACCLSTEGTDGFPNARFVSLKEIRDEHFIITGTLTSRKGVEISNNEKVALTFWWPETQQQVRIQGIARLLAGTWPDHYFSERNRESQIVSVVSNQGEELTDPEELTRRFDEIAGDITAQEMKRPQNWGAYAIAPVRIEFLVFSESRFHDRTLFTLHNGRWSAIKLQP</sequence>
<feature type="binding site" evidence="5">
    <location>
        <position position="181"/>
    </location>
    <ligand>
        <name>FMN</name>
        <dbReference type="ChEBI" id="CHEBI:58210"/>
    </ligand>
</feature>
<feature type="domain" description="Pyridoxine 5'-phosphate oxidase dimerisation C-terminal" evidence="7">
    <location>
        <begin position="158"/>
        <end position="198"/>
    </location>
</feature>
<dbReference type="PIRSF" id="PIRSF000190">
    <property type="entry name" value="Pyd_amn-ph_oxd"/>
    <property type="match status" value="1"/>
</dbReference>
<evidence type="ECO:0000259" key="7">
    <source>
        <dbReference type="Pfam" id="PF10590"/>
    </source>
</evidence>
<dbReference type="OrthoDB" id="9780392at2"/>
<dbReference type="PANTHER" id="PTHR10851:SF0">
    <property type="entry name" value="PYRIDOXINE-5'-PHOSPHATE OXIDASE"/>
    <property type="match status" value="1"/>
</dbReference>
<dbReference type="Gene3D" id="2.30.110.10">
    <property type="entry name" value="Electron Transport, Fmn-binding Protein, Chain A"/>
    <property type="match status" value="1"/>
</dbReference>
<dbReference type="InterPro" id="IPR000659">
    <property type="entry name" value="Pyridox_Oxase"/>
</dbReference>
<evidence type="ECO:0000256" key="5">
    <source>
        <dbReference type="PIRSR" id="PIRSR000190-2"/>
    </source>
</evidence>
<keyword evidence="9" id="KW-1185">Reference proteome</keyword>
<dbReference type="AlphaFoldDB" id="A0A3S1AYM2"/>
<dbReference type="InterPro" id="IPR012349">
    <property type="entry name" value="Split_barrel_FMN-bd"/>
</dbReference>
<name>A0A3S1AYM2_9BACT</name>
<accession>A0A3S1AYM2</accession>
<feature type="binding site" evidence="5">
    <location>
        <begin position="47"/>
        <end position="52"/>
    </location>
    <ligand>
        <name>FMN</name>
        <dbReference type="ChEBI" id="CHEBI:58210"/>
    </ligand>
</feature>
<reference evidence="8" key="1">
    <citation type="submission" date="2020-05" db="EMBL/GenBank/DDBJ databases">
        <title>Chitinophaga laudate sp. nov., isolated from a tropical peat swamp.</title>
        <authorList>
            <person name="Goh C.B.S."/>
            <person name="Lee M.S."/>
            <person name="Parimannan S."/>
            <person name="Pasbakhsh P."/>
            <person name="Yule C.M."/>
            <person name="Rajandas H."/>
            <person name="Loke S."/>
            <person name="Croft L."/>
            <person name="Tan J.B.L."/>
        </authorList>
    </citation>
    <scope>NUCLEOTIDE SEQUENCE</scope>
    <source>
        <strain evidence="8">Mgbs1</strain>
    </source>
</reference>
<comment type="similarity">
    <text evidence="1">Belongs to the pyridoxamine 5'-phosphate oxidase family.</text>
</comment>
<evidence type="ECO:0000259" key="6">
    <source>
        <dbReference type="Pfam" id="PF01243"/>
    </source>
</evidence>
<evidence type="ECO:0000256" key="4">
    <source>
        <dbReference type="ARBA" id="ARBA00023002"/>
    </source>
</evidence>
<feature type="binding site" evidence="5">
    <location>
        <position position="91"/>
    </location>
    <ligand>
        <name>FMN</name>
        <dbReference type="ChEBI" id="CHEBI:58210"/>
    </ligand>
</feature>
<dbReference type="NCBIfam" id="NF004231">
    <property type="entry name" value="PRK05679.1"/>
    <property type="match status" value="1"/>
</dbReference>
<protein>
    <submittedName>
        <fullName evidence="8">Pyridoxamine 5'-phosphate oxidase</fullName>
        <ecNumber evidence="8">1.4.3.5</ecNumber>
    </submittedName>
</protein>
<dbReference type="GO" id="GO:0008615">
    <property type="term" value="P:pyridoxine biosynthetic process"/>
    <property type="evidence" value="ECO:0007669"/>
    <property type="project" value="InterPro"/>
</dbReference>
<evidence type="ECO:0000256" key="2">
    <source>
        <dbReference type="ARBA" id="ARBA00022630"/>
    </source>
</evidence>
<keyword evidence="2" id="KW-0285">Flavoprotein</keyword>
<keyword evidence="3 5" id="KW-0288">FMN</keyword>
<dbReference type="SUPFAM" id="SSF50475">
    <property type="entry name" value="FMN-binding split barrel"/>
    <property type="match status" value="1"/>
</dbReference>
<dbReference type="Pfam" id="PF10590">
    <property type="entry name" value="PNP_phzG_C"/>
    <property type="match status" value="1"/>
</dbReference>